<accession>A0ABX1Y4C4</accession>
<evidence type="ECO:0000313" key="5">
    <source>
        <dbReference type="Proteomes" id="UP000616779"/>
    </source>
</evidence>
<dbReference type="Pfam" id="PF00857">
    <property type="entry name" value="Isochorismatase"/>
    <property type="match status" value="1"/>
</dbReference>
<dbReference type="Gene3D" id="3.40.50.850">
    <property type="entry name" value="Isochorismatase-like"/>
    <property type="match status" value="1"/>
</dbReference>
<protein>
    <submittedName>
        <fullName evidence="4">Isochorismatase family protein</fullName>
    </submittedName>
</protein>
<dbReference type="InterPro" id="IPR036380">
    <property type="entry name" value="Isochorismatase-like_sf"/>
</dbReference>
<dbReference type="InterPro" id="IPR000868">
    <property type="entry name" value="Isochorismatase-like_dom"/>
</dbReference>
<feature type="domain" description="Isochorismatase-like" evidence="3">
    <location>
        <begin position="60"/>
        <end position="197"/>
    </location>
</feature>
<dbReference type="RefSeq" id="WP_171647670.1">
    <property type="nucleotide sequence ID" value="NZ_WHOA01000228.1"/>
</dbReference>
<comment type="caution">
    <text evidence="4">The sequence shown here is derived from an EMBL/GenBank/DDBJ whole genome shotgun (WGS) entry which is preliminary data.</text>
</comment>
<organism evidence="4 5">
    <name type="scientific">Paenibacillus phytorum</name>
    <dbReference type="NCBI Taxonomy" id="2654977"/>
    <lineage>
        <taxon>Bacteria</taxon>
        <taxon>Bacillati</taxon>
        <taxon>Bacillota</taxon>
        <taxon>Bacilli</taxon>
        <taxon>Bacillales</taxon>
        <taxon>Paenibacillaceae</taxon>
        <taxon>Paenibacillus</taxon>
    </lineage>
</organism>
<dbReference type="CDD" id="cd00431">
    <property type="entry name" value="cysteine_hydrolases"/>
    <property type="match status" value="1"/>
</dbReference>
<dbReference type="SUPFAM" id="SSF52499">
    <property type="entry name" value="Isochorismatase-like hydrolases"/>
    <property type="match status" value="1"/>
</dbReference>
<comment type="similarity">
    <text evidence="1">Belongs to the isochorismatase family.</text>
</comment>
<dbReference type="EMBL" id="WHOA01000228">
    <property type="protein sequence ID" value="NOU75737.1"/>
    <property type="molecule type" value="Genomic_DNA"/>
</dbReference>
<keyword evidence="5" id="KW-1185">Reference proteome</keyword>
<evidence type="ECO:0000313" key="4">
    <source>
        <dbReference type="EMBL" id="NOU75737.1"/>
    </source>
</evidence>
<dbReference type="Proteomes" id="UP000616779">
    <property type="component" value="Unassembled WGS sequence"/>
</dbReference>
<reference evidence="4 5" key="1">
    <citation type="submission" date="2019-10" db="EMBL/GenBank/DDBJ databases">
        <title>Description of Paenibacillus terrestris sp. nov.</title>
        <authorList>
            <person name="Carlier A."/>
            <person name="Qi S."/>
        </authorList>
    </citation>
    <scope>NUCLEOTIDE SEQUENCE [LARGE SCALE GENOMIC DNA]</scope>
    <source>
        <strain evidence="4 5">LMG 31458</strain>
    </source>
</reference>
<dbReference type="PANTHER" id="PTHR43540:SF6">
    <property type="entry name" value="ISOCHORISMATASE-LIKE DOMAIN-CONTAINING PROTEIN"/>
    <property type="match status" value="1"/>
</dbReference>
<proteinExistence type="inferred from homology"/>
<evidence type="ECO:0000256" key="1">
    <source>
        <dbReference type="ARBA" id="ARBA00006336"/>
    </source>
</evidence>
<sequence length="237" mass="26440">MNYYCPQYGVWREYCMPSSHWLRMNYYAERKDSTIIDEWNAVPVPPPPQLQSVSVDPKTSALLVLDMETTICNNPRCIASISKINQLLARSRECGMLVVYSLTHTGSLSDIAAQIAPLPSDPVVKSNVDKFYKTDLEQILHDHGIKTVLITGYAANGAVLHTATSAAFRGYNVIIPVDGMSALNPYAEQYTAWHMVNSPGTRNRATLTKINLIHFSHPYRRSEVWELGASSKAHSPS</sequence>
<keyword evidence="2" id="KW-0378">Hydrolase</keyword>
<evidence type="ECO:0000256" key="2">
    <source>
        <dbReference type="ARBA" id="ARBA00022801"/>
    </source>
</evidence>
<gene>
    <name evidence="4" type="ORF">GC098_30960</name>
</gene>
<name>A0ABX1Y4C4_9BACL</name>
<dbReference type="InterPro" id="IPR050272">
    <property type="entry name" value="Isochorismatase-like_hydrls"/>
</dbReference>
<dbReference type="PANTHER" id="PTHR43540">
    <property type="entry name" value="PEROXYUREIDOACRYLATE/UREIDOACRYLATE AMIDOHYDROLASE-RELATED"/>
    <property type="match status" value="1"/>
</dbReference>
<evidence type="ECO:0000259" key="3">
    <source>
        <dbReference type="Pfam" id="PF00857"/>
    </source>
</evidence>